<dbReference type="PANTHER" id="PTHR43135">
    <property type="entry name" value="ALPHA-D-RIBOSE 1-METHYLPHOSPHONATE 5-TRIPHOSPHATE DIPHOSPHATASE"/>
    <property type="match status" value="1"/>
</dbReference>
<dbReference type="EMBL" id="RBCJ01000003">
    <property type="protein sequence ID" value="RKN79446.1"/>
    <property type="molecule type" value="Genomic_DNA"/>
</dbReference>
<dbReference type="Pfam" id="PF01979">
    <property type="entry name" value="Amidohydro_1"/>
    <property type="match status" value="1"/>
</dbReference>
<dbReference type="InterPro" id="IPR006680">
    <property type="entry name" value="Amidohydro-rel"/>
</dbReference>
<keyword evidence="2" id="KW-0378">Hydrolase</keyword>
<dbReference type="SUPFAM" id="SSF51338">
    <property type="entry name" value="Composite domain of metallo-dependent hydrolases"/>
    <property type="match status" value="1"/>
</dbReference>
<dbReference type="RefSeq" id="WP_120712260.1">
    <property type="nucleotide sequence ID" value="NZ_RBCJ01000003.1"/>
</dbReference>
<dbReference type="Gene3D" id="1.20.58.520">
    <property type="entry name" value="Amidohydrolase"/>
    <property type="match status" value="1"/>
</dbReference>
<dbReference type="AlphaFoldDB" id="A0A3B0C9P6"/>
<reference evidence="2 3" key="1">
    <citation type="submission" date="2018-10" db="EMBL/GenBank/DDBJ databases">
        <title>Ulvibacterium marinum gen. nov., sp. nov., a novel marine bacterium of the family Flavobacteriaceae, isolated from a culture of the green alga Ulva prolifera.</title>
        <authorList>
            <person name="Zhang Z."/>
        </authorList>
    </citation>
    <scope>NUCLEOTIDE SEQUENCE [LARGE SCALE GENOMIC DNA]</scope>
    <source>
        <strain evidence="2 3">CCMM003</strain>
    </source>
</reference>
<dbReference type="PANTHER" id="PTHR43135:SF3">
    <property type="entry name" value="ALPHA-D-RIBOSE 1-METHYLPHOSPHONATE 5-TRIPHOSPHATE DIPHOSPHATASE"/>
    <property type="match status" value="1"/>
</dbReference>
<dbReference type="Gene3D" id="3.40.50.10910">
    <property type="entry name" value="Amidohydrolase"/>
    <property type="match status" value="1"/>
</dbReference>
<dbReference type="Gene3D" id="3.30.110.90">
    <property type="entry name" value="Amidohydrolase"/>
    <property type="match status" value="1"/>
</dbReference>
<dbReference type="InterPro" id="IPR011059">
    <property type="entry name" value="Metal-dep_hydrolase_composite"/>
</dbReference>
<dbReference type="InterPro" id="IPR051781">
    <property type="entry name" value="Metallo-dep_Hydrolase"/>
</dbReference>
<proteinExistence type="predicted"/>
<name>A0A3B0C9P6_9FLAO</name>
<gene>
    <name evidence="2" type="ORF">D7Z94_14145</name>
</gene>
<accession>A0A3B0C9P6</accession>
<sequence>MKFLSKYLIYLLLVGSCAPSPKTEQAPIQKKASTHTIYALNANEIRKGEETIAIVGATLIDGTGVAPIENSLVIIKNDKIDFVGMVDERKVEDDATVIDAQGKTLLPGLIDAHFHGGENAEMSTLFLKKGVTSVRDPGAWNASYDSARNSGRPIPRLFLTGPHIDVYPPAYPKNSYLIQDAEEGRIAVNRFADEGATAIKAYFRLSTEMIAAICDEAHKRGIPVTAHLEITNAIDAVKAGLDGVEHVTSFGTALLSLEEAEIYKNKVMADNAARRSGRYEVWNGLDMDNNPLADSLVQLLVEHKTFVSPTLAIFERQSDRGDSVTVNGFKNMLKFVGKAYKAGAKVVVGSHTWVPYADSGDAYYREMELLHKAGLSNMQTIVAATLENARFFRIDSRLGSIEKGKIADLILLKENPLENLEAMKTVEQVILNGVLCEF</sequence>
<comment type="caution">
    <text evidence="2">The sequence shown here is derived from an EMBL/GenBank/DDBJ whole genome shotgun (WGS) entry which is preliminary data.</text>
</comment>
<dbReference type="InterPro" id="IPR032466">
    <property type="entry name" value="Metal_Hydrolase"/>
</dbReference>
<organism evidence="2 3">
    <name type="scientific">Ulvibacterium marinum</name>
    <dbReference type="NCBI Taxonomy" id="2419782"/>
    <lineage>
        <taxon>Bacteria</taxon>
        <taxon>Pseudomonadati</taxon>
        <taxon>Bacteroidota</taxon>
        <taxon>Flavobacteriia</taxon>
        <taxon>Flavobacteriales</taxon>
        <taxon>Flavobacteriaceae</taxon>
        <taxon>Ulvibacterium</taxon>
    </lineage>
</organism>
<evidence type="ECO:0000313" key="2">
    <source>
        <dbReference type="EMBL" id="RKN79446.1"/>
    </source>
</evidence>
<dbReference type="PROSITE" id="PS51257">
    <property type="entry name" value="PROKAR_LIPOPROTEIN"/>
    <property type="match status" value="1"/>
</dbReference>
<dbReference type="SUPFAM" id="SSF51556">
    <property type="entry name" value="Metallo-dependent hydrolases"/>
    <property type="match status" value="1"/>
</dbReference>
<dbReference type="GO" id="GO:0016810">
    <property type="term" value="F:hydrolase activity, acting on carbon-nitrogen (but not peptide) bonds"/>
    <property type="evidence" value="ECO:0007669"/>
    <property type="project" value="InterPro"/>
</dbReference>
<keyword evidence="3" id="KW-1185">Reference proteome</keyword>
<evidence type="ECO:0000313" key="3">
    <source>
        <dbReference type="Proteomes" id="UP000276603"/>
    </source>
</evidence>
<dbReference type="Proteomes" id="UP000276603">
    <property type="component" value="Unassembled WGS sequence"/>
</dbReference>
<protein>
    <submittedName>
        <fullName evidence="2">Amidohydrolase</fullName>
    </submittedName>
</protein>
<dbReference type="Gene3D" id="2.30.40.10">
    <property type="entry name" value="Urease, subunit C, domain 1"/>
    <property type="match status" value="1"/>
</dbReference>
<feature type="domain" description="Amidohydrolase-related" evidence="1">
    <location>
        <begin position="104"/>
        <end position="434"/>
    </location>
</feature>
<evidence type="ECO:0000259" key="1">
    <source>
        <dbReference type="Pfam" id="PF01979"/>
    </source>
</evidence>
<dbReference type="OrthoDB" id="9797498at2"/>